<accession>A0ABD1DTK1</accession>
<keyword evidence="1" id="KW-0175">Coiled coil</keyword>
<organism evidence="2 3">
    <name type="scientific">Culex pipiens pipiens</name>
    <name type="common">Northern house mosquito</name>
    <dbReference type="NCBI Taxonomy" id="38569"/>
    <lineage>
        <taxon>Eukaryota</taxon>
        <taxon>Metazoa</taxon>
        <taxon>Ecdysozoa</taxon>
        <taxon>Arthropoda</taxon>
        <taxon>Hexapoda</taxon>
        <taxon>Insecta</taxon>
        <taxon>Pterygota</taxon>
        <taxon>Neoptera</taxon>
        <taxon>Endopterygota</taxon>
        <taxon>Diptera</taxon>
        <taxon>Nematocera</taxon>
        <taxon>Culicoidea</taxon>
        <taxon>Culicidae</taxon>
        <taxon>Culicinae</taxon>
        <taxon>Culicini</taxon>
        <taxon>Culex</taxon>
        <taxon>Culex</taxon>
    </lineage>
</organism>
<comment type="caution">
    <text evidence="2">The sequence shown here is derived from an EMBL/GenBank/DDBJ whole genome shotgun (WGS) entry which is preliminary data.</text>
</comment>
<gene>
    <name evidence="2" type="ORF">pipiens_000926</name>
</gene>
<proteinExistence type="predicted"/>
<protein>
    <submittedName>
        <fullName evidence="2">Uncharacterized protein</fullName>
    </submittedName>
</protein>
<feature type="coiled-coil region" evidence="1">
    <location>
        <begin position="18"/>
        <end position="52"/>
    </location>
</feature>
<dbReference type="EMBL" id="JBEHCU010002084">
    <property type="protein sequence ID" value="KAL1403083.1"/>
    <property type="molecule type" value="Genomic_DNA"/>
</dbReference>
<keyword evidence="3" id="KW-1185">Reference proteome</keyword>
<evidence type="ECO:0000313" key="2">
    <source>
        <dbReference type="EMBL" id="KAL1403083.1"/>
    </source>
</evidence>
<name>A0ABD1DTK1_CULPP</name>
<reference evidence="2 3" key="1">
    <citation type="submission" date="2024-05" db="EMBL/GenBank/DDBJ databases">
        <title>Culex pipiens pipiens assembly and annotation.</title>
        <authorList>
            <person name="Alout H."/>
            <person name="Durand T."/>
        </authorList>
    </citation>
    <scope>NUCLEOTIDE SEQUENCE [LARGE SCALE GENOMIC DNA]</scope>
    <source>
        <strain evidence="2">HA-2024</strain>
        <tissue evidence="2">Whole body</tissue>
    </source>
</reference>
<evidence type="ECO:0000256" key="1">
    <source>
        <dbReference type="SAM" id="Coils"/>
    </source>
</evidence>
<sequence length="207" mass="23056">MPSPKVPKQCGRTPLAFVAKAESTKDEESRVLARAENSLEKLIRAAEKEAHKNHLTATAKVLLNLREQGEAWAAGAIGKPKKETPSMESALELKTRFGLSKAKYQGVRNYAVKFGESQLFPPWEKVMELRNMILPNIEPPFWEDEILTVDVKVRELAANTTKRILDLDHVTNVVSSRIMDSDDQPVQCVLIVNAGLDSATGYAHHNQ</sequence>
<evidence type="ECO:0000313" key="3">
    <source>
        <dbReference type="Proteomes" id="UP001562425"/>
    </source>
</evidence>
<dbReference type="Proteomes" id="UP001562425">
    <property type="component" value="Unassembled WGS sequence"/>
</dbReference>
<feature type="non-terminal residue" evidence="2">
    <location>
        <position position="207"/>
    </location>
</feature>
<dbReference type="AlphaFoldDB" id="A0ABD1DTK1"/>